<sequence>MGIRRLSGIYRHTRIRNKLMVLIAFIVALSLAFTIIVQQYAFSIYDEQIYDKSSQVLNLSSKAIETELKRLEQLSYTIMTDEQIQGWMTSLKDEPSDYEKLIIQKLVSDRLLSYSGSERYVYSIQIFDPDGKQYDAGNIVPINPGKLQQMINTASEASGEHRWMYPDNRDPALIALRQIRSFQNTNFDLEDLGTLVIRINIDKLVGDIAPEEGSLMLVSGSSVIFPKSPLADPERLPASVHAGNGYTIVELDEETLFISHIRSPNTGWTYLHMTPFDLIFDQIVFIKQLVVFVFIGIFVIVILLGIRFSYSITRPIDDLIGRMKLAEKGDFEQANLLPAREPPSMDEIGLLQRNFRLMIERINLLITENYANRLLIKETEFKALQAQINPHFLYNTLESINWMAKVNKQTQIASMVEALAFLLRNSIGLKEKIIPLSQELSIVRSYLTIQQFRFEDRLRFHLDVPESLLSRPIPKLTLQPLVENAIHYALEPTIEPCDITIRGWETSEAVCLAVEDTGPGMEPDVLDKLRRGELQTKGTGIGLLNIDERIKLAFGDAYGLKLEEASGEGARVIIMLPKETEEIIHVSSDAGR</sequence>
<reference evidence="15 16" key="1">
    <citation type="submission" date="2024-09" db="EMBL/GenBank/DDBJ databases">
        <authorList>
            <person name="Sun Q."/>
            <person name="Mori K."/>
        </authorList>
    </citation>
    <scope>NUCLEOTIDE SEQUENCE [LARGE SCALE GENOMIC DNA]</scope>
    <source>
        <strain evidence="15 16">CCM 7759</strain>
    </source>
</reference>
<evidence type="ECO:0000256" key="3">
    <source>
        <dbReference type="ARBA" id="ARBA00012438"/>
    </source>
</evidence>
<keyword evidence="7" id="KW-0547">Nucleotide-binding</keyword>
<keyword evidence="12" id="KW-1133">Transmembrane helix</keyword>
<dbReference type="PANTHER" id="PTHR34220">
    <property type="entry name" value="SENSOR HISTIDINE KINASE YPDA"/>
    <property type="match status" value="1"/>
</dbReference>
<organism evidence="15 16">
    <name type="scientific">Paenibacillus chartarius</name>
    <dbReference type="NCBI Taxonomy" id="747481"/>
    <lineage>
        <taxon>Bacteria</taxon>
        <taxon>Bacillati</taxon>
        <taxon>Bacillota</taxon>
        <taxon>Bacilli</taxon>
        <taxon>Bacillales</taxon>
        <taxon>Paenibacillaceae</taxon>
        <taxon>Paenibacillus</taxon>
    </lineage>
</organism>
<evidence type="ECO:0000259" key="13">
    <source>
        <dbReference type="PROSITE" id="PS50109"/>
    </source>
</evidence>
<dbReference type="Gene3D" id="6.10.340.10">
    <property type="match status" value="1"/>
</dbReference>
<dbReference type="InterPro" id="IPR010559">
    <property type="entry name" value="Sig_transdc_His_kin_internal"/>
</dbReference>
<evidence type="ECO:0000259" key="14">
    <source>
        <dbReference type="PROSITE" id="PS50885"/>
    </source>
</evidence>
<keyword evidence="5" id="KW-0597">Phosphoprotein</keyword>
<gene>
    <name evidence="15" type="ORF">ACFFK0_05930</name>
</gene>
<dbReference type="SUPFAM" id="SSF55874">
    <property type="entry name" value="ATPase domain of HSP90 chaperone/DNA topoisomerase II/histidine kinase"/>
    <property type="match status" value="1"/>
</dbReference>
<comment type="subcellular location">
    <subcellularLocation>
        <location evidence="2">Cell membrane</location>
        <topology evidence="2">Multi-pass membrane protein</topology>
    </subcellularLocation>
</comment>
<evidence type="ECO:0000313" key="15">
    <source>
        <dbReference type="EMBL" id="MFC0211996.1"/>
    </source>
</evidence>
<dbReference type="EMBL" id="JBHLWN010000025">
    <property type="protein sequence ID" value="MFC0211996.1"/>
    <property type="molecule type" value="Genomic_DNA"/>
</dbReference>
<accession>A0ABV6DH74</accession>
<dbReference type="RefSeq" id="WP_377469046.1">
    <property type="nucleotide sequence ID" value="NZ_JBHLWN010000025.1"/>
</dbReference>
<keyword evidence="10" id="KW-0902">Two-component regulatory system</keyword>
<dbReference type="PROSITE" id="PS50885">
    <property type="entry name" value="HAMP"/>
    <property type="match status" value="1"/>
</dbReference>
<dbReference type="CDD" id="cd06225">
    <property type="entry name" value="HAMP"/>
    <property type="match status" value="1"/>
</dbReference>
<keyword evidence="4" id="KW-1003">Cell membrane</keyword>
<proteinExistence type="predicted"/>
<evidence type="ECO:0000256" key="6">
    <source>
        <dbReference type="ARBA" id="ARBA00022679"/>
    </source>
</evidence>
<feature type="domain" description="HAMP" evidence="14">
    <location>
        <begin position="310"/>
        <end position="367"/>
    </location>
</feature>
<dbReference type="PROSITE" id="PS50109">
    <property type="entry name" value="HIS_KIN"/>
    <property type="match status" value="1"/>
</dbReference>
<evidence type="ECO:0000256" key="8">
    <source>
        <dbReference type="ARBA" id="ARBA00022777"/>
    </source>
</evidence>
<name>A0ABV6DH74_9BACL</name>
<keyword evidence="8 15" id="KW-0418">Kinase</keyword>
<dbReference type="InterPro" id="IPR004358">
    <property type="entry name" value="Sig_transdc_His_kin-like_C"/>
</dbReference>
<evidence type="ECO:0000256" key="9">
    <source>
        <dbReference type="ARBA" id="ARBA00022840"/>
    </source>
</evidence>
<dbReference type="PRINTS" id="PR00344">
    <property type="entry name" value="BCTRLSENSOR"/>
</dbReference>
<protein>
    <recommendedName>
        <fullName evidence="3">histidine kinase</fullName>
        <ecNumber evidence="3">2.7.13.3</ecNumber>
    </recommendedName>
</protein>
<dbReference type="GO" id="GO:0004673">
    <property type="term" value="F:protein histidine kinase activity"/>
    <property type="evidence" value="ECO:0007669"/>
    <property type="project" value="UniProtKB-EC"/>
</dbReference>
<dbReference type="InterPro" id="IPR003594">
    <property type="entry name" value="HATPase_dom"/>
</dbReference>
<evidence type="ECO:0000256" key="11">
    <source>
        <dbReference type="ARBA" id="ARBA00023136"/>
    </source>
</evidence>
<evidence type="ECO:0000256" key="7">
    <source>
        <dbReference type="ARBA" id="ARBA00022741"/>
    </source>
</evidence>
<evidence type="ECO:0000256" key="1">
    <source>
        <dbReference type="ARBA" id="ARBA00000085"/>
    </source>
</evidence>
<dbReference type="EC" id="2.7.13.3" evidence="3"/>
<evidence type="ECO:0000256" key="2">
    <source>
        <dbReference type="ARBA" id="ARBA00004651"/>
    </source>
</evidence>
<keyword evidence="11 12" id="KW-0472">Membrane</keyword>
<keyword evidence="12" id="KW-0812">Transmembrane</keyword>
<keyword evidence="6 15" id="KW-0808">Transferase</keyword>
<evidence type="ECO:0000313" key="16">
    <source>
        <dbReference type="Proteomes" id="UP001589776"/>
    </source>
</evidence>
<dbReference type="InterPro" id="IPR003660">
    <property type="entry name" value="HAMP_dom"/>
</dbReference>
<dbReference type="InterPro" id="IPR005467">
    <property type="entry name" value="His_kinase_dom"/>
</dbReference>
<dbReference type="Pfam" id="PF06580">
    <property type="entry name" value="His_kinase"/>
    <property type="match status" value="1"/>
</dbReference>
<dbReference type="InterPro" id="IPR036890">
    <property type="entry name" value="HATPase_C_sf"/>
</dbReference>
<evidence type="ECO:0000256" key="4">
    <source>
        <dbReference type="ARBA" id="ARBA00022475"/>
    </source>
</evidence>
<dbReference type="Pfam" id="PF02518">
    <property type="entry name" value="HATPase_c"/>
    <property type="match status" value="1"/>
</dbReference>
<evidence type="ECO:0000256" key="5">
    <source>
        <dbReference type="ARBA" id="ARBA00022553"/>
    </source>
</evidence>
<feature type="transmembrane region" description="Helical" evidence="12">
    <location>
        <begin position="285"/>
        <end position="306"/>
    </location>
</feature>
<comment type="caution">
    <text evidence="15">The sequence shown here is derived from an EMBL/GenBank/DDBJ whole genome shotgun (WGS) entry which is preliminary data.</text>
</comment>
<dbReference type="Gene3D" id="3.30.565.10">
    <property type="entry name" value="Histidine kinase-like ATPase, C-terminal domain"/>
    <property type="match status" value="1"/>
</dbReference>
<dbReference type="Proteomes" id="UP001589776">
    <property type="component" value="Unassembled WGS sequence"/>
</dbReference>
<feature type="transmembrane region" description="Helical" evidence="12">
    <location>
        <begin position="21"/>
        <end position="42"/>
    </location>
</feature>
<feature type="domain" description="Histidine kinase" evidence="13">
    <location>
        <begin position="478"/>
        <end position="580"/>
    </location>
</feature>
<keyword evidence="9" id="KW-0067">ATP-binding</keyword>
<keyword evidence="16" id="KW-1185">Reference proteome</keyword>
<dbReference type="InterPro" id="IPR050640">
    <property type="entry name" value="Bact_2-comp_sensor_kinase"/>
</dbReference>
<dbReference type="SMART" id="SM00387">
    <property type="entry name" value="HATPase_c"/>
    <property type="match status" value="1"/>
</dbReference>
<evidence type="ECO:0000256" key="12">
    <source>
        <dbReference type="SAM" id="Phobius"/>
    </source>
</evidence>
<dbReference type="PANTHER" id="PTHR34220:SF7">
    <property type="entry name" value="SENSOR HISTIDINE KINASE YPDA"/>
    <property type="match status" value="1"/>
</dbReference>
<evidence type="ECO:0000256" key="10">
    <source>
        <dbReference type="ARBA" id="ARBA00023012"/>
    </source>
</evidence>
<comment type="catalytic activity">
    <reaction evidence="1">
        <text>ATP + protein L-histidine = ADP + protein N-phospho-L-histidine.</text>
        <dbReference type="EC" id="2.7.13.3"/>
    </reaction>
</comment>